<dbReference type="EMBL" id="LAZR01032425">
    <property type="protein sequence ID" value="KKL50926.1"/>
    <property type="molecule type" value="Genomic_DNA"/>
</dbReference>
<organism evidence="1">
    <name type="scientific">marine sediment metagenome</name>
    <dbReference type="NCBI Taxonomy" id="412755"/>
    <lineage>
        <taxon>unclassified sequences</taxon>
        <taxon>metagenomes</taxon>
        <taxon>ecological metagenomes</taxon>
    </lineage>
</organism>
<comment type="caution">
    <text evidence="1">The sequence shown here is derived from an EMBL/GenBank/DDBJ whole genome shotgun (WGS) entry which is preliminary data.</text>
</comment>
<evidence type="ECO:0000313" key="1">
    <source>
        <dbReference type="EMBL" id="KKL50926.1"/>
    </source>
</evidence>
<proteinExistence type="predicted"/>
<gene>
    <name evidence="1" type="ORF">LCGC14_2300590</name>
</gene>
<dbReference type="AlphaFoldDB" id="A0A0F9DB38"/>
<accession>A0A0F9DB38</accession>
<protein>
    <submittedName>
        <fullName evidence="1">Uncharacterized protein</fullName>
    </submittedName>
</protein>
<reference evidence="1" key="1">
    <citation type="journal article" date="2015" name="Nature">
        <title>Complex archaea that bridge the gap between prokaryotes and eukaryotes.</title>
        <authorList>
            <person name="Spang A."/>
            <person name="Saw J.H."/>
            <person name="Jorgensen S.L."/>
            <person name="Zaremba-Niedzwiedzka K."/>
            <person name="Martijn J."/>
            <person name="Lind A.E."/>
            <person name="van Eijk R."/>
            <person name="Schleper C."/>
            <person name="Guy L."/>
            <person name="Ettema T.J."/>
        </authorList>
    </citation>
    <scope>NUCLEOTIDE SEQUENCE</scope>
</reference>
<sequence length="145" mass="16168">MEGRPIRIRAYSSEDETALRAIHARQNLGYEWPDPSSPLMLVKLVAVDERGKPRAVLFARLTAELVAVVDPTLPGKKKTECWRLALKEAEEQLQAVGMDELQVMVGAELNGLGKVLTRKHGFVRDDSICFHKQFGVNDNGKETTP</sequence>
<name>A0A0F9DB38_9ZZZZ</name>